<dbReference type="Proteomes" id="UP000185696">
    <property type="component" value="Unassembled WGS sequence"/>
</dbReference>
<gene>
    <name evidence="2" type="ORF">BLA60_18960</name>
</gene>
<sequence>MRQRQEQIDRYVDSWNESDVGHRHALIESVWSTDGTYHAPAVEAHGYAAISENITRIQDKYPNRVFCRTSEVFSHHDRARYTWAMLDLGGSATIAGVDYAQFADDGRLRRVTCVYDRKPRSGE</sequence>
<comment type="caution">
    <text evidence="2">The sequence shown here is derived from an EMBL/GenBank/DDBJ whole genome shotgun (WGS) entry which is preliminary data.</text>
</comment>
<evidence type="ECO:0000313" key="2">
    <source>
        <dbReference type="EMBL" id="OLF09274.1"/>
    </source>
</evidence>
<protein>
    <recommendedName>
        <fullName evidence="1">SnoaL-like domain-containing protein</fullName>
    </recommendedName>
</protein>
<dbReference type="Pfam" id="PF12680">
    <property type="entry name" value="SnoaL_2"/>
    <property type="match status" value="1"/>
</dbReference>
<keyword evidence="3" id="KW-1185">Reference proteome</keyword>
<dbReference type="InterPro" id="IPR037401">
    <property type="entry name" value="SnoaL-like"/>
</dbReference>
<feature type="domain" description="SnoaL-like" evidence="1">
    <location>
        <begin position="9"/>
        <end position="110"/>
    </location>
</feature>
<dbReference type="AlphaFoldDB" id="A0A7Z0WKY1"/>
<evidence type="ECO:0000313" key="3">
    <source>
        <dbReference type="Proteomes" id="UP000185696"/>
    </source>
</evidence>
<reference evidence="2 3" key="1">
    <citation type="submission" date="2016-12" db="EMBL/GenBank/DDBJ databases">
        <title>The draft genome sequence of Actinophytocola xinjiangensis.</title>
        <authorList>
            <person name="Wang W."/>
            <person name="Yuan L."/>
        </authorList>
    </citation>
    <scope>NUCLEOTIDE SEQUENCE [LARGE SCALE GENOMIC DNA]</scope>
    <source>
        <strain evidence="2 3">CGMCC 4.4663</strain>
    </source>
</reference>
<accession>A0A7Z0WKY1</accession>
<name>A0A7Z0WKY1_9PSEU</name>
<organism evidence="2 3">
    <name type="scientific">Actinophytocola xinjiangensis</name>
    <dbReference type="NCBI Taxonomy" id="485602"/>
    <lineage>
        <taxon>Bacteria</taxon>
        <taxon>Bacillati</taxon>
        <taxon>Actinomycetota</taxon>
        <taxon>Actinomycetes</taxon>
        <taxon>Pseudonocardiales</taxon>
        <taxon>Pseudonocardiaceae</taxon>
    </lineage>
</organism>
<dbReference type="Gene3D" id="3.10.450.50">
    <property type="match status" value="1"/>
</dbReference>
<dbReference type="RefSeq" id="WP_075134268.1">
    <property type="nucleotide sequence ID" value="NZ_MSIF01000009.1"/>
</dbReference>
<dbReference type="EMBL" id="MSIF01000009">
    <property type="protein sequence ID" value="OLF09274.1"/>
    <property type="molecule type" value="Genomic_DNA"/>
</dbReference>
<dbReference type="InterPro" id="IPR032710">
    <property type="entry name" value="NTF2-like_dom_sf"/>
</dbReference>
<dbReference type="SUPFAM" id="SSF54427">
    <property type="entry name" value="NTF2-like"/>
    <property type="match status" value="1"/>
</dbReference>
<proteinExistence type="predicted"/>
<evidence type="ECO:0000259" key="1">
    <source>
        <dbReference type="Pfam" id="PF12680"/>
    </source>
</evidence>